<feature type="region of interest" description="Disordered" evidence="1">
    <location>
        <begin position="456"/>
        <end position="496"/>
    </location>
</feature>
<dbReference type="RefSeq" id="XP_062777417.1">
    <property type="nucleotide sequence ID" value="XM_062921366.1"/>
</dbReference>
<gene>
    <name evidence="2" type="ORF">CDEST_05207</name>
</gene>
<accession>A0AAX4IA12</accession>
<feature type="region of interest" description="Disordered" evidence="1">
    <location>
        <begin position="216"/>
        <end position="249"/>
    </location>
</feature>
<feature type="region of interest" description="Disordered" evidence="1">
    <location>
        <begin position="62"/>
        <end position="174"/>
    </location>
</feature>
<evidence type="ECO:0000313" key="2">
    <source>
        <dbReference type="EMBL" id="WQF80193.1"/>
    </source>
</evidence>
<dbReference type="EMBL" id="CP137307">
    <property type="protein sequence ID" value="WQF80193.1"/>
    <property type="molecule type" value="Genomic_DNA"/>
</dbReference>
<feature type="compositionally biased region" description="Basic and acidic residues" evidence="1">
    <location>
        <begin position="130"/>
        <end position="149"/>
    </location>
</feature>
<reference evidence="3" key="1">
    <citation type="journal article" date="2023" name="bioRxiv">
        <title>Complete genome of the Medicago anthracnose fungus, Colletotrichum destructivum, reveals a mini-chromosome-like region within a core chromosome.</title>
        <authorList>
            <person name="Lapalu N."/>
            <person name="Simon A."/>
            <person name="Lu A."/>
            <person name="Plaumann P.-L."/>
            <person name="Amselem J."/>
            <person name="Pigne S."/>
            <person name="Auger A."/>
            <person name="Koch C."/>
            <person name="Dallery J.-F."/>
            <person name="O'Connell R.J."/>
        </authorList>
    </citation>
    <scope>NUCLEOTIDE SEQUENCE [LARGE SCALE GENOMIC DNA]</scope>
    <source>
        <strain evidence="3">CBS 520.97</strain>
    </source>
</reference>
<dbReference type="GeneID" id="87941710"/>
<evidence type="ECO:0000313" key="3">
    <source>
        <dbReference type="Proteomes" id="UP001322277"/>
    </source>
</evidence>
<name>A0AAX4IA12_9PEZI</name>
<dbReference type="AlphaFoldDB" id="A0AAX4IA12"/>
<proteinExistence type="predicted"/>
<keyword evidence="3" id="KW-1185">Reference proteome</keyword>
<feature type="compositionally biased region" description="Low complexity" evidence="1">
    <location>
        <begin position="234"/>
        <end position="249"/>
    </location>
</feature>
<dbReference type="KEGG" id="cdet:87941710"/>
<organism evidence="2 3">
    <name type="scientific">Colletotrichum destructivum</name>
    <dbReference type="NCBI Taxonomy" id="34406"/>
    <lineage>
        <taxon>Eukaryota</taxon>
        <taxon>Fungi</taxon>
        <taxon>Dikarya</taxon>
        <taxon>Ascomycota</taxon>
        <taxon>Pezizomycotina</taxon>
        <taxon>Sordariomycetes</taxon>
        <taxon>Hypocreomycetidae</taxon>
        <taxon>Glomerellales</taxon>
        <taxon>Glomerellaceae</taxon>
        <taxon>Colletotrichum</taxon>
        <taxon>Colletotrichum destructivum species complex</taxon>
    </lineage>
</organism>
<dbReference type="Proteomes" id="UP001322277">
    <property type="component" value="Chromosome 3"/>
</dbReference>
<evidence type="ECO:0000256" key="1">
    <source>
        <dbReference type="SAM" id="MobiDB-lite"/>
    </source>
</evidence>
<protein>
    <submittedName>
        <fullName evidence="2">Uncharacterized protein</fullName>
    </submittedName>
</protein>
<sequence length="540" mass="58856">MQWADLRGLSSSIGRGAARMTTTAARQRLPLLPLPRASASVLTPRWSPRPYAGWIRPFSVGAQRSADDNPSWKQSKPRPPTLFEELFPDGDITTPRRGGGRHHGGASTASQKDDGDGKVKVRFLTSTTDGKPDSAEYKQKSRLAEREAPAKIASILESRSPATKAQAGTAGDERSSIFTELFSAPEPTPGAAAEGRSKAEQQLYEDRHINHDDLQSWLDSLPKSDPAGADNGNATTATSSSSPSSSSSTAMVDRSAMLVLSNASPNLQESDFYRIGPQGHHLDGWSSSIRKVMQAYDYSTLEPMGRYFILFDSYAAAASYQKEAQRRHAGVRRSLLSPAAPLTSISASHAEAGGSASSIFTLAPPSRAPLSLHIYKLDRATEARLGTFSIQGLLSMTPEPPPRANSHVILSVDGGTIDQRMLTYWLRRDARERNLGWPVQHMRPYFAPKVDSRAIAPGDNLDADESEWRYGDDDDAPPPLVDSEGQQRGGGVPDENASSARFVLSFPDVHEARRFVRAWHRKEFVLSNGSTVTLNTHVVW</sequence>